<name>A0AAE0S6R5_9BIVA</name>
<dbReference type="Proteomes" id="UP001195483">
    <property type="component" value="Unassembled WGS sequence"/>
</dbReference>
<reference evidence="1" key="1">
    <citation type="journal article" date="2021" name="Genome Biol. Evol.">
        <title>A High-Quality Reference Genome for a Parasitic Bivalve with Doubly Uniparental Inheritance (Bivalvia: Unionida).</title>
        <authorList>
            <person name="Smith C.H."/>
        </authorList>
    </citation>
    <scope>NUCLEOTIDE SEQUENCE</scope>
    <source>
        <strain evidence="1">CHS0354</strain>
    </source>
</reference>
<reference evidence="1" key="3">
    <citation type="submission" date="2023-05" db="EMBL/GenBank/DDBJ databases">
        <authorList>
            <person name="Smith C.H."/>
        </authorList>
    </citation>
    <scope>NUCLEOTIDE SEQUENCE</scope>
    <source>
        <strain evidence="1">CHS0354</strain>
        <tissue evidence="1">Mantle</tissue>
    </source>
</reference>
<comment type="caution">
    <text evidence="1">The sequence shown here is derived from an EMBL/GenBank/DDBJ whole genome shotgun (WGS) entry which is preliminary data.</text>
</comment>
<accession>A0AAE0S6R5</accession>
<evidence type="ECO:0000313" key="2">
    <source>
        <dbReference type="Proteomes" id="UP001195483"/>
    </source>
</evidence>
<gene>
    <name evidence="1" type="ORF">CHS0354_013104</name>
</gene>
<evidence type="ECO:0000313" key="1">
    <source>
        <dbReference type="EMBL" id="KAK3586401.1"/>
    </source>
</evidence>
<protein>
    <submittedName>
        <fullName evidence="1">Uncharacterized protein</fullName>
    </submittedName>
</protein>
<sequence length="153" mass="17493">MVYALMKKRTSIGPPIYNEILYHLGKVRYYKLLTFRDKKYPNVLWVECCPLESVQAVIQKRKEDGYILERHGGEQNQRIRAEVGGKIAKDSGIPPSKYLITVLFDAEDKVACFPFVKKAYGGSTNAVVKLVSDNFQKGKELWSLFFDPDKIGK</sequence>
<dbReference type="AlphaFoldDB" id="A0AAE0S6R5"/>
<keyword evidence="2" id="KW-1185">Reference proteome</keyword>
<reference evidence="1" key="2">
    <citation type="journal article" date="2021" name="Genome Biol. Evol.">
        <title>Developing a high-quality reference genome for a parasitic bivalve with doubly uniparental inheritance (Bivalvia: Unionida).</title>
        <authorList>
            <person name="Smith C.H."/>
        </authorList>
    </citation>
    <scope>NUCLEOTIDE SEQUENCE</scope>
    <source>
        <strain evidence="1">CHS0354</strain>
        <tissue evidence="1">Mantle</tissue>
    </source>
</reference>
<dbReference type="EMBL" id="JAEAOA010000797">
    <property type="protein sequence ID" value="KAK3586401.1"/>
    <property type="molecule type" value="Genomic_DNA"/>
</dbReference>
<organism evidence="1 2">
    <name type="scientific">Potamilus streckersoni</name>
    <dbReference type="NCBI Taxonomy" id="2493646"/>
    <lineage>
        <taxon>Eukaryota</taxon>
        <taxon>Metazoa</taxon>
        <taxon>Spiralia</taxon>
        <taxon>Lophotrochozoa</taxon>
        <taxon>Mollusca</taxon>
        <taxon>Bivalvia</taxon>
        <taxon>Autobranchia</taxon>
        <taxon>Heteroconchia</taxon>
        <taxon>Palaeoheterodonta</taxon>
        <taxon>Unionida</taxon>
        <taxon>Unionoidea</taxon>
        <taxon>Unionidae</taxon>
        <taxon>Ambleminae</taxon>
        <taxon>Lampsilini</taxon>
        <taxon>Potamilus</taxon>
    </lineage>
</organism>
<proteinExistence type="predicted"/>